<proteinExistence type="predicted"/>
<dbReference type="RefSeq" id="WP_203960343.1">
    <property type="nucleotide sequence ID" value="NZ_AP023355.1"/>
</dbReference>
<dbReference type="PROSITE" id="PS51257">
    <property type="entry name" value="PROKAR_LIPOPROTEIN"/>
    <property type="match status" value="1"/>
</dbReference>
<dbReference type="EMBL" id="AP023355">
    <property type="protein sequence ID" value="BCJ33461.1"/>
    <property type="molecule type" value="Genomic_DNA"/>
</dbReference>
<evidence type="ECO:0000313" key="1">
    <source>
        <dbReference type="EMBL" id="BCJ33461.1"/>
    </source>
</evidence>
<gene>
    <name evidence="1" type="ORF">Athai_09640</name>
</gene>
<dbReference type="KEGG" id="atl:Athai_09640"/>
<accession>A0A7R7DKW9</accession>
<sequence>MRSLTRKLGDRLLAAVVPQATASACIPTEYWTEHKSPAVCRHCHNDCTGKSYCDAWACYIDC</sequence>
<reference evidence="1 2" key="1">
    <citation type="submission" date="2020-08" db="EMBL/GenBank/DDBJ databases">
        <title>Whole genome shotgun sequence of Actinocatenispora thailandica NBRC 105041.</title>
        <authorList>
            <person name="Komaki H."/>
            <person name="Tamura T."/>
        </authorList>
    </citation>
    <scope>NUCLEOTIDE SEQUENCE [LARGE SCALE GENOMIC DNA]</scope>
    <source>
        <strain evidence="1 2">NBRC 105041</strain>
    </source>
</reference>
<protein>
    <submittedName>
        <fullName evidence="1">Uncharacterized protein</fullName>
    </submittedName>
</protein>
<evidence type="ECO:0000313" key="2">
    <source>
        <dbReference type="Proteomes" id="UP000611640"/>
    </source>
</evidence>
<dbReference type="AlphaFoldDB" id="A0A7R7DKW9"/>
<name>A0A7R7DKW9_9ACTN</name>
<organism evidence="1 2">
    <name type="scientific">Actinocatenispora thailandica</name>
    <dbReference type="NCBI Taxonomy" id="227318"/>
    <lineage>
        <taxon>Bacteria</taxon>
        <taxon>Bacillati</taxon>
        <taxon>Actinomycetota</taxon>
        <taxon>Actinomycetes</taxon>
        <taxon>Micromonosporales</taxon>
        <taxon>Micromonosporaceae</taxon>
        <taxon>Actinocatenispora</taxon>
    </lineage>
</organism>
<keyword evidence="2" id="KW-1185">Reference proteome</keyword>
<dbReference type="Proteomes" id="UP000611640">
    <property type="component" value="Chromosome"/>
</dbReference>